<dbReference type="InterPro" id="IPR036097">
    <property type="entry name" value="HisK_dim/P_sf"/>
</dbReference>
<name>A0ABT2TUB7_9FIRM</name>
<keyword evidence="7" id="KW-0547">Nucleotide-binding</keyword>
<dbReference type="InterPro" id="IPR005467">
    <property type="entry name" value="His_kinase_dom"/>
</dbReference>
<dbReference type="Gene3D" id="1.10.287.130">
    <property type="match status" value="1"/>
</dbReference>
<evidence type="ECO:0000313" key="7">
    <source>
        <dbReference type="EMBL" id="MCU6765819.1"/>
    </source>
</evidence>
<keyword evidence="7" id="KW-0067">ATP-binding</keyword>
<keyword evidence="4" id="KW-0808">Transferase</keyword>
<dbReference type="Gene3D" id="3.30.565.10">
    <property type="entry name" value="Histidine kinase-like ATPase, C-terminal domain"/>
    <property type="match status" value="1"/>
</dbReference>
<protein>
    <recommendedName>
        <fullName evidence="2">histidine kinase</fullName>
        <ecNumber evidence="2">2.7.13.3</ecNumber>
    </recommendedName>
</protein>
<gene>
    <name evidence="7" type="ORF">OCV61_10410</name>
</gene>
<evidence type="ECO:0000256" key="3">
    <source>
        <dbReference type="ARBA" id="ARBA00022553"/>
    </source>
</evidence>
<evidence type="ECO:0000256" key="5">
    <source>
        <dbReference type="ARBA" id="ARBA00023012"/>
    </source>
</evidence>
<dbReference type="RefSeq" id="WP_158421735.1">
    <property type="nucleotide sequence ID" value="NZ_JAOQJL010000018.1"/>
</dbReference>
<sequence>MTNTTTEQLKNHFRLTLSKFSHEIRNPISLINSELLLMVSTHPELADYQEWEEIMENMEYIRELLNDLSCYSNAGHIKLELTDLSSYLSSIISSVKPTFDYLGINFAADCPDNLPILPVDRIKLRQAILNLLRNAQEAVPSSGGKITFRVHASAQAVCISVMDNGCGIPPEVQKDIFSPFITFKSTGSGLGLAVTKEIVEAHGGRIDLESSPDQGSVFRIILTVPFPG</sequence>
<keyword evidence="3" id="KW-0597">Phosphoprotein</keyword>
<dbReference type="PANTHER" id="PTHR43547:SF2">
    <property type="entry name" value="HYBRID SIGNAL TRANSDUCTION HISTIDINE KINASE C"/>
    <property type="match status" value="1"/>
</dbReference>
<evidence type="ECO:0000313" key="8">
    <source>
        <dbReference type="Proteomes" id="UP001652409"/>
    </source>
</evidence>
<evidence type="ECO:0000259" key="6">
    <source>
        <dbReference type="PROSITE" id="PS50109"/>
    </source>
</evidence>
<keyword evidence="8" id="KW-1185">Reference proteome</keyword>
<dbReference type="InterPro" id="IPR003661">
    <property type="entry name" value="HisK_dim/P_dom"/>
</dbReference>
<dbReference type="PRINTS" id="PR00344">
    <property type="entry name" value="BCTRLSENSOR"/>
</dbReference>
<evidence type="ECO:0000256" key="2">
    <source>
        <dbReference type="ARBA" id="ARBA00012438"/>
    </source>
</evidence>
<evidence type="ECO:0000256" key="4">
    <source>
        <dbReference type="ARBA" id="ARBA00022777"/>
    </source>
</evidence>
<dbReference type="Proteomes" id="UP001652409">
    <property type="component" value="Unassembled WGS sequence"/>
</dbReference>
<comment type="caution">
    <text evidence="7">The sequence shown here is derived from an EMBL/GenBank/DDBJ whole genome shotgun (WGS) entry which is preliminary data.</text>
</comment>
<keyword evidence="4" id="KW-0418">Kinase</keyword>
<dbReference type="PANTHER" id="PTHR43547">
    <property type="entry name" value="TWO-COMPONENT HISTIDINE KINASE"/>
    <property type="match status" value="1"/>
</dbReference>
<dbReference type="SUPFAM" id="SSF55874">
    <property type="entry name" value="ATPase domain of HSP90 chaperone/DNA topoisomerase II/histidine kinase"/>
    <property type="match status" value="1"/>
</dbReference>
<reference evidence="7 8" key="1">
    <citation type="journal article" date="2021" name="ISME Commun">
        <title>Automated analysis of genomic sequences facilitates high-throughput and comprehensive description of bacteria.</title>
        <authorList>
            <person name="Hitch T.C.A."/>
        </authorList>
    </citation>
    <scope>NUCLEOTIDE SEQUENCE [LARGE SCALE GENOMIC DNA]</scope>
    <source>
        <strain evidence="7 8">Sanger_23</strain>
    </source>
</reference>
<proteinExistence type="predicted"/>
<dbReference type="EMBL" id="JAOQJL010000018">
    <property type="protein sequence ID" value="MCU6765819.1"/>
    <property type="molecule type" value="Genomic_DNA"/>
</dbReference>
<dbReference type="EC" id="2.7.13.3" evidence="2"/>
<dbReference type="Pfam" id="PF02518">
    <property type="entry name" value="HATPase_c"/>
    <property type="match status" value="1"/>
</dbReference>
<dbReference type="InterPro" id="IPR003594">
    <property type="entry name" value="HATPase_dom"/>
</dbReference>
<comment type="catalytic activity">
    <reaction evidence="1">
        <text>ATP + protein L-histidine = ADP + protein N-phospho-L-histidine.</text>
        <dbReference type="EC" id="2.7.13.3"/>
    </reaction>
</comment>
<dbReference type="SUPFAM" id="SSF47384">
    <property type="entry name" value="Homodimeric domain of signal transducing histidine kinase"/>
    <property type="match status" value="1"/>
</dbReference>
<feature type="domain" description="Histidine kinase" evidence="6">
    <location>
        <begin position="19"/>
        <end position="226"/>
    </location>
</feature>
<organism evidence="7 8">
    <name type="scientific">Blautia ammoniilytica</name>
    <dbReference type="NCBI Taxonomy" id="2981782"/>
    <lineage>
        <taxon>Bacteria</taxon>
        <taxon>Bacillati</taxon>
        <taxon>Bacillota</taxon>
        <taxon>Clostridia</taxon>
        <taxon>Lachnospirales</taxon>
        <taxon>Lachnospiraceae</taxon>
        <taxon>Blautia</taxon>
    </lineage>
</organism>
<dbReference type="PROSITE" id="PS50109">
    <property type="entry name" value="HIS_KIN"/>
    <property type="match status" value="1"/>
</dbReference>
<dbReference type="GO" id="GO:0005524">
    <property type="term" value="F:ATP binding"/>
    <property type="evidence" value="ECO:0007669"/>
    <property type="project" value="UniProtKB-KW"/>
</dbReference>
<dbReference type="InterPro" id="IPR004358">
    <property type="entry name" value="Sig_transdc_His_kin-like_C"/>
</dbReference>
<accession>A0ABT2TUB7</accession>
<dbReference type="SMART" id="SM00387">
    <property type="entry name" value="HATPase_c"/>
    <property type="match status" value="1"/>
</dbReference>
<dbReference type="CDD" id="cd00075">
    <property type="entry name" value="HATPase"/>
    <property type="match status" value="1"/>
</dbReference>
<keyword evidence="5" id="KW-0902">Two-component regulatory system</keyword>
<evidence type="ECO:0000256" key="1">
    <source>
        <dbReference type="ARBA" id="ARBA00000085"/>
    </source>
</evidence>
<dbReference type="CDD" id="cd00082">
    <property type="entry name" value="HisKA"/>
    <property type="match status" value="1"/>
</dbReference>
<dbReference type="InterPro" id="IPR036890">
    <property type="entry name" value="HATPase_C_sf"/>
</dbReference>